<dbReference type="InterPro" id="IPR003816">
    <property type="entry name" value="Nitrate_red_gam"/>
</dbReference>
<keyword evidence="4" id="KW-0349">Heme</keyword>
<evidence type="ECO:0000313" key="15">
    <source>
        <dbReference type="EMBL" id="AKG72969.1"/>
    </source>
</evidence>
<keyword evidence="12 13" id="KW-0472">Membrane</keyword>
<evidence type="ECO:0000256" key="1">
    <source>
        <dbReference type="ARBA" id="ARBA00004651"/>
    </source>
</evidence>
<evidence type="ECO:0000256" key="8">
    <source>
        <dbReference type="ARBA" id="ARBA00022989"/>
    </source>
</evidence>
<keyword evidence="10" id="KW-0408">Iron</keyword>
<dbReference type="EMBL" id="CP011366">
    <property type="protein sequence ID" value="AKG72969.1"/>
    <property type="molecule type" value="Genomic_DNA"/>
</dbReference>
<dbReference type="PANTHER" id="PTHR30598">
    <property type="entry name" value="NITRATE REDUCTASE PRIVATE CHAPERONE, REDOX ENZYME MATURATION PROTEIN REMP FAMILY"/>
    <property type="match status" value="1"/>
</dbReference>
<keyword evidence="8 13" id="KW-1133">Transmembrane helix</keyword>
<evidence type="ECO:0000256" key="3">
    <source>
        <dbReference type="ARBA" id="ARBA00022475"/>
    </source>
</evidence>
<keyword evidence="5 13" id="KW-0812">Transmembrane</keyword>
<evidence type="ECO:0000256" key="4">
    <source>
        <dbReference type="ARBA" id="ARBA00022617"/>
    </source>
</evidence>
<feature type="transmembrane region" description="Helical" evidence="13">
    <location>
        <begin position="6"/>
        <end position="31"/>
    </location>
</feature>
<dbReference type="Proteomes" id="UP000034029">
    <property type="component" value="Chromosome"/>
</dbReference>
<reference evidence="15 16" key="1">
    <citation type="journal article" date="2015" name="Int. J. Syst. Evol. Microbiol.">
        <title>Complete genome sequence of Salinicoccus halodurans H3B36, isolated from the Qaidam Basin in China.</title>
        <authorList>
            <person name="Jiang K."/>
            <person name="Xue Y."/>
            <person name="Ma Y."/>
        </authorList>
    </citation>
    <scope>NUCLEOTIDE SEQUENCE [LARGE SCALE GENOMIC DNA]</scope>
    <source>
        <strain evidence="15 16">H3B36</strain>
    </source>
</reference>
<accession>A0ABM7DLV0</accession>
<dbReference type="SUPFAM" id="SSF103501">
    <property type="entry name" value="Respiratory nitrate reductase 1 gamma chain"/>
    <property type="match status" value="1"/>
</dbReference>
<dbReference type="PANTHER" id="PTHR30598:SF3">
    <property type="entry name" value="RESPIRATORY NITRATE REDUCTASE 1 GAMMA CHAIN"/>
    <property type="match status" value="1"/>
</dbReference>
<dbReference type="InterPro" id="IPR023234">
    <property type="entry name" value="NarG-like_domain"/>
</dbReference>
<feature type="transmembrane region" description="Helical" evidence="13">
    <location>
        <begin position="52"/>
        <end position="75"/>
    </location>
</feature>
<evidence type="ECO:0000256" key="12">
    <source>
        <dbReference type="ARBA" id="ARBA00023136"/>
    </source>
</evidence>
<keyword evidence="2" id="KW-0813">Transport</keyword>
<evidence type="ECO:0000256" key="10">
    <source>
        <dbReference type="ARBA" id="ARBA00023004"/>
    </source>
</evidence>
<dbReference type="NCBIfam" id="TIGR00351">
    <property type="entry name" value="narI"/>
    <property type="match status" value="1"/>
</dbReference>
<proteinExistence type="predicted"/>
<reference evidence="16" key="2">
    <citation type="submission" date="2015-04" db="EMBL/GenBank/DDBJ databases">
        <title>Complete genome sequence of Salinicoccus halodurans strain H3B36, isolated from the Qaidam basin of China.</title>
        <authorList>
            <person name="Ma Y."/>
            <person name="Jiang K."/>
            <person name="Xue Y."/>
        </authorList>
    </citation>
    <scope>NUCLEOTIDE SEQUENCE [LARGE SCALE GENOMIC DNA]</scope>
    <source>
        <strain evidence="16">H3B36</strain>
    </source>
</reference>
<evidence type="ECO:0000256" key="13">
    <source>
        <dbReference type="SAM" id="Phobius"/>
    </source>
</evidence>
<comment type="subcellular location">
    <subcellularLocation>
        <location evidence="1">Cell membrane</location>
        <topology evidence="1">Multi-pass membrane protein</topology>
    </subcellularLocation>
</comment>
<evidence type="ECO:0000256" key="2">
    <source>
        <dbReference type="ARBA" id="ARBA00022448"/>
    </source>
</evidence>
<feature type="transmembrane region" description="Helical" evidence="13">
    <location>
        <begin position="133"/>
        <end position="154"/>
    </location>
</feature>
<dbReference type="RefSeq" id="WP_046789165.1">
    <property type="nucleotide sequence ID" value="NZ_FOTB01000003.1"/>
</dbReference>
<feature type="domain" description="NarG-like" evidence="14">
    <location>
        <begin position="9"/>
        <end position="228"/>
    </location>
</feature>
<sequence>MKKLEVIDFLLWVAFPYIALTIFIVGHIYRYNKDQFGWSAQSSQFLQNDKMLRWGSILFHIGVIFVFFGHIAGIVVPQTFYPMIGVTEGMYHFGAVWFGGAAGLVMVIGGALLTIRRMESKRVHRKGTRKDLYVLLLIGVVTVIGFTNTAWYTATGGDFDYRDTIGPWFRGILSFRPMPEMVATAPWGFQAHILSAFVLFAVWPFTRLVHVWSLPLEYIRRRYIIYRASNPEKYRKAPHMQLKKGKDVE</sequence>
<dbReference type="Gene3D" id="1.20.950.20">
    <property type="entry name" value="Transmembrane di-heme cytochromes, Chain C"/>
    <property type="match status" value="1"/>
</dbReference>
<keyword evidence="3" id="KW-1003">Cell membrane</keyword>
<evidence type="ECO:0000259" key="14">
    <source>
        <dbReference type="Pfam" id="PF02665"/>
    </source>
</evidence>
<dbReference type="InterPro" id="IPR036197">
    <property type="entry name" value="NarG-like_sf"/>
</dbReference>
<evidence type="ECO:0000256" key="5">
    <source>
        <dbReference type="ARBA" id="ARBA00022692"/>
    </source>
</evidence>
<dbReference type="InterPro" id="IPR051936">
    <property type="entry name" value="Heme-iron_electron_transfer"/>
</dbReference>
<keyword evidence="11" id="KW-0534">Nitrate assimilation</keyword>
<dbReference type="Pfam" id="PF02665">
    <property type="entry name" value="Nitrate_red_gam"/>
    <property type="match status" value="1"/>
</dbReference>
<evidence type="ECO:0000256" key="7">
    <source>
        <dbReference type="ARBA" id="ARBA00022982"/>
    </source>
</evidence>
<feature type="transmembrane region" description="Helical" evidence="13">
    <location>
        <begin position="95"/>
        <end position="113"/>
    </location>
</feature>
<evidence type="ECO:0000256" key="6">
    <source>
        <dbReference type="ARBA" id="ARBA00022723"/>
    </source>
</evidence>
<evidence type="ECO:0000256" key="11">
    <source>
        <dbReference type="ARBA" id="ARBA00023063"/>
    </source>
</evidence>
<name>A0ABM7DLV0_9STAP</name>
<gene>
    <name evidence="15" type="ORF">AAT16_01250</name>
</gene>
<protein>
    <submittedName>
        <fullName evidence="15">Nitrate reductase</fullName>
    </submittedName>
</protein>
<keyword evidence="6" id="KW-0479">Metal-binding</keyword>
<evidence type="ECO:0000313" key="16">
    <source>
        <dbReference type="Proteomes" id="UP000034029"/>
    </source>
</evidence>
<keyword evidence="9" id="KW-0560">Oxidoreductase</keyword>
<evidence type="ECO:0000256" key="9">
    <source>
        <dbReference type="ARBA" id="ARBA00023002"/>
    </source>
</evidence>
<keyword evidence="16" id="KW-1185">Reference proteome</keyword>
<feature type="transmembrane region" description="Helical" evidence="13">
    <location>
        <begin position="187"/>
        <end position="212"/>
    </location>
</feature>
<keyword evidence="7" id="KW-0249">Electron transport</keyword>
<organism evidence="15 16">
    <name type="scientific">Salinicoccus halodurans</name>
    <dbReference type="NCBI Taxonomy" id="407035"/>
    <lineage>
        <taxon>Bacteria</taxon>
        <taxon>Bacillati</taxon>
        <taxon>Bacillota</taxon>
        <taxon>Bacilli</taxon>
        <taxon>Bacillales</taxon>
        <taxon>Staphylococcaceae</taxon>
        <taxon>Salinicoccus</taxon>
    </lineage>
</organism>